<name>A0A3B0YLT1_9ZZZZ</name>
<dbReference type="InterPro" id="IPR004358">
    <property type="entry name" value="Sig_transdc_His_kin-like_C"/>
</dbReference>
<evidence type="ECO:0000256" key="5">
    <source>
        <dbReference type="ARBA" id="ARBA00022777"/>
    </source>
</evidence>
<dbReference type="Pfam" id="PF02518">
    <property type="entry name" value="HATPase_c"/>
    <property type="match status" value="1"/>
</dbReference>
<dbReference type="SUPFAM" id="SSF47384">
    <property type="entry name" value="Homodimeric domain of signal transducing histidine kinase"/>
    <property type="match status" value="1"/>
</dbReference>
<dbReference type="EMBL" id="UOFM01000353">
    <property type="protein sequence ID" value="VAW80331.1"/>
    <property type="molecule type" value="Genomic_DNA"/>
</dbReference>
<keyword evidence="4" id="KW-0808">Transferase</keyword>
<sequence length="512" mass="57495">MNPVAWIRKSFTRQFTLMLLVSSCAVTSVYAYIDYKKEIAQFQSLMEGQAEYLTRTLALVIANDVRYRKHYEMWNRLNDIYDYQVKAVSGGALFGIRDIAVVDLQGQVMAHTHPREYPLSRLYKHPNYPDIGKETMSASAPVKRASVQKNMLVLAMPVRFGGEVLGAVVVDFDTSALSVIQHRLFTTYLLYMLAMIVLVSIISIILARIMTKPVHDAVGSLSSLGDGQLELPSLLNRSDELYQLGAAIKSADRRIYEGSRALEARTREVQKLNSELEQRVAERTAELVLANKELEAFSYSVSHDLRAPLRSIDGFSVALIEDSQDSLNDASRRHLERIRTAAQRMGNLIDDLLMLSRISRYDISYDDVDLSTLAREIKEAMEEQEPDVHVEFTIAENLHVKGDAHLLRIALENLIGNAWKYSSKQVNPHIVVDCEAQDAQTVFFVRDNGAGFDMKYVDKLFGVFQRLHGSDFEGTGVGLATVERIITRHGGKIWADAALDKGATFYFSLSAG</sequence>
<evidence type="ECO:0000256" key="3">
    <source>
        <dbReference type="ARBA" id="ARBA00022553"/>
    </source>
</evidence>
<evidence type="ECO:0000256" key="1">
    <source>
        <dbReference type="ARBA" id="ARBA00000085"/>
    </source>
</evidence>
<keyword evidence="7" id="KW-0812">Transmembrane</keyword>
<dbReference type="InterPro" id="IPR003594">
    <property type="entry name" value="HATPase_dom"/>
</dbReference>
<dbReference type="PANTHER" id="PTHR42878:SF15">
    <property type="entry name" value="BACTERIOPHYTOCHROME"/>
    <property type="match status" value="1"/>
</dbReference>
<dbReference type="PROSITE" id="PS50109">
    <property type="entry name" value="HIS_KIN"/>
    <property type="match status" value="1"/>
</dbReference>
<keyword evidence="6" id="KW-0175">Coiled coil</keyword>
<dbReference type="PANTHER" id="PTHR42878">
    <property type="entry name" value="TWO-COMPONENT HISTIDINE KINASE"/>
    <property type="match status" value="1"/>
</dbReference>
<dbReference type="InterPro" id="IPR005467">
    <property type="entry name" value="His_kinase_dom"/>
</dbReference>
<evidence type="ECO:0000259" key="8">
    <source>
        <dbReference type="PROSITE" id="PS50109"/>
    </source>
</evidence>
<dbReference type="InterPro" id="IPR036097">
    <property type="entry name" value="HisK_dim/P_sf"/>
</dbReference>
<dbReference type="Pfam" id="PF00512">
    <property type="entry name" value="HisKA"/>
    <property type="match status" value="1"/>
</dbReference>
<reference evidence="9" key="1">
    <citation type="submission" date="2018-06" db="EMBL/GenBank/DDBJ databases">
        <authorList>
            <person name="Zhirakovskaya E."/>
        </authorList>
    </citation>
    <scope>NUCLEOTIDE SEQUENCE</scope>
</reference>
<dbReference type="GO" id="GO:0030295">
    <property type="term" value="F:protein kinase activator activity"/>
    <property type="evidence" value="ECO:0007669"/>
    <property type="project" value="TreeGrafter"/>
</dbReference>
<evidence type="ECO:0000313" key="9">
    <source>
        <dbReference type="EMBL" id="VAW80331.1"/>
    </source>
</evidence>
<dbReference type="Gene3D" id="3.30.565.10">
    <property type="entry name" value="Histidine kinase-like ATPase, C-terminal domain"/>
    <property type="match status" value="1"/>
</dbReference>
<dbReference type="AlphaFoldDB" id="A0A3B0YLT1"/>
<dbReference type="PRINTS" id="PR00344">
    <property type="entry name" value="BCTRLSENSOR"/>
</dbReference>
<dbReference type="EC" id="2.7.13.3" evidence="2"/>
<dbReference type="SUPFAM" id="SSF55874">
    <property type="entry name" value="ATPase domain of HSP90 chaperone/DNA topoisomerase II/histidine kinase"/>
    <property type="match status" value="1"/>
</dbReference>
<dbReference type="SMART" id="SM00387">
    <property type="entry name" value="HATPase_c"/>
    <property type="match status" value="1"/>
</dbReference>
<evidence type="ECO:0000256" key="2">
    <source>
        <dbReference type="ARBA" id="ARBA00012438"/>
    </source>
</evidence>
<gene>
    <name evidence="9" type="ORF">MNBD_GAMMA14-1239</name>
</gene>
<evidence type="ECO:0000256" key="7">
    <source>
        <dbReference type="SAM" id="Phobius"/>
    </source>
</evidence>
<dbReference type="FunFam" id="1.10.287.130:FF:000070">
    <property type="entry name" value="Histidine kinase sensor protein"/>
    <property type="match status" value="1"/>
</dbReference>
<feature type="coiled-coil region" evidence="6">
    <location>
        <begin position="259"/>
        <end position="293"/>
    </location>
</feature>
<dbReference type="FunFam" id="3.30.565.10:FF:000006">
    <property type="entry name" value="Sensor histidine kinase WalK"/>
    <property type="match status" value="1"/>
</dbReference>
<dbReference type="CDD" id="cd18773">
    <property type="entry name" value="PDC1_HK_sensor"/>
    <property type="match status" value="1"/>
</dbReference>
<proteinExistence type="predicted"/>
<evidence type="ECO:0000256" key="4">
    <source>
        <dbReference type="ARBA" id="ARBA00022679"/>
    </source>
</evidence>
<organism evidence="9">
    <name type="scientific">hydrothermal vent metagenome</name>
    <dbReference type="NCBI Taxonomy" id="652676"/>
    <lineage>
        <taxon>unclassified sequences</taxon>
        <taxon>metagenomes</taxon>
        <taxon>ecological metagenomes</taxon>
    </lineage>
</organism>
<keyword evidence="7" id="KW-0472">Membrane</keyword>
<dbReference type="Gene3D" id="6.10.340.10">
    <property type="match status" value="1"/>
</dbReference>
<dbReference type="InterPro" id="IPR036890">
    <property type="entry name" value="HATPase_C_sf"/>
</dbReference>
<keyword evidence="3" id="KW-0597">Phosphoprotein</keyword>
<comment type="catalytic activity">
    <reaction evidence="1">
        <text>ATP + protein L-histidine = ADP + protein N-phospho-L-histidine.</text>
        <dbReference type="EC" id="2.7.13.3"/>
    </reaction>
</comment>
<accession>A0A3B0YLT1</accession>
<evidence type="ECO:0000256" key="6">
    <source>
        <dbReference type="SAM" id="Coils"/>
    </source>
</evidence>
<dbReference type="Gene3D" id="1.10.287.130">
    <property type="match status" value="1"/>
</dbReference>
<keyword evidence="7" id="KW-1133">Transmembrane helix</keyword>
<feature type="domain" description="Histidine kinase" evidence="8">
    <location>
        <begin position="300"/>
        <end position="512"/>
    </location>
</feature>
<dbReference type="GO" id="GO:0007234">
    <property type="term" value="P:osmosensory signaling via phosphorelay pathway"/>
    <property type="evidence" value="ECO:0007669"/>
    <property type="project" value="TreeGrafter"/>
</dbReference>
<dbReference type="InterPro" id="IPR003661">
    <property type="entry name" value="HisK_dim/P_dom"/>
</dbReference>
<dbReference type="CDD" id="cd00082">
    <property type="entry name" value="HisKA"/>
    <property type="match status" value="1"/>
</dbReference>
<dbReference type="SMART" id="SM00388">
    <property type="entry name" value="HisKA"/>
    <property type="match status" value="1"/>
</dbReference>
<feature type="transmembrane region" description="Helical" evidence="7">
    <location>
        <begin position="188"/>
        <end position="207"/>
    </location>
</feature>
<dbReference type="GO" id="GO:0000155">
    <property type="term" value="F:phosphorelay sensor kinase activity"/>
    <property type="evidence" value="ECO:0007669"/>
    <property type="project" value="InterPro"/>
</dbReference>
<dbReference type="GO" id="GO:0000156">
    <property type="term" value="F:phosphorelay response regulator activity"/>
    <property type="evidence" value="ECO:0007669"/>
    <property type="project" value="TreeGrafter"/>
</dbReference>
<protein>
    <recommendedName>
        <fullName evidence="2">histidine kinase</fullName>
        <ecNumber evidence="2">2.7.13.3</ecNumber>
    </recommendedName>
</protein>
<dbReference type="InterPro" id="IPR050351">
    <property type="entry name" value="BphY/WalK/GraS-like"/>
</dbReference>
<keyword evidence="5 9" id="KW-0418">Kinase</keyword>